<proteinExistence type="predicted"/>
<accession>A0A7W6E9X7</accession>
<keyword evidence="2" id="KW-1185">Reference proteome</keyword>
<comment type="caution">
    <text evidence="1">The sequence shown here is derived from an EMBL/GenBank/DDBJ whole genome shotgun (WGS) entry which is preliminary data.</text>
</comment>
<name>A0A7W6E9X7_9HYPH</name>
<dbReference type="Proteomes" id="UP000542776">
    <property type="component" value="Unassembled WGS sequence"/>
</dbReference>
<dbReference type="AlphaFoldDB" id="A0A7W6E9X7"/>
<sequence>MFTQFANATCLAIEAQQVIWMRMAGLPRQGPLEAFTETGLMVSEKVEAACSAVLSLASGRSVDDVVSAYRGVVQANLARLSA</sequence>
<evidence type="ECO:0000313" key="2">
    <source>
        <dbReference type="Proteomes" id="UP000542776"/>
    </source>
</evidence>
<gene>
    <name evidence="1" type="ORF">GGR04_001254</name>
</gene>
<evidence type="ECO:0000313" key="1">
    <source>
        <dbReference type="EMBL" id="MBB3997433.1"/>
    </source>
</evidence>
<dbReference type="EMBL" id="JACIEK010000001">
    <property type="protein sequence ID" value="MBB3997433.1"/>
    <property type="molecule type" value="Genomic_DNA"/>
</dbReference>
<dbReference type="RefSeq" id="WP_183198897.1">
    <property type="nucleotide sequence ID" value="NZ_JACIEK010000001.1"/>
</dbReference>
<reference evidence="1 2" key="1">
    <citation type="submission" date="2020-08" db="EMBL/GenBank/DDBJ databases">
        <title>Genomic Encyclopedia of Type Strains, Phase IV (KMG-IV): sequencing the most valuable type-strain genomes for metagenomic binning, comparative biology and taxonomic classification.</title>
        <authorList>
            <person name="Goeker M."/>
        </authorList>
    </citation>
    <scope>NUCLEOTIDE SEQUENCE [LARGE SCALE GENOMIC DNA]</scope>
    <source>
        <strain evidence="1 2">DSM 102238</strain>
    </source>
</reference>
<organism evidence="1 2">
    <name type="scientific">Aureimonas pseudogalii</name>
    <dbReference type="NCBI Taxonomy" id="1744844"/>
    <lineage>
        <taxon>Bacteria</taxon>
        <taxon>Pseudomonadati</taxon>
        <taxon>Pseudomonadota</taxon>
        <taxon>Alphaproteobacteria</taxon>
        <taxon>Hyphomicrobiales</taxon>
        <taxon>Aurantimonadaceae</taxon>
        <taxon>Aureimonas</taxon>
    </lineage>
</organism>
<protein>
    <submittedName>
        <fullName evidence="1">Uncharacterized protein</fullName>
    </submittedName>
</protein>